<sequence length="541" mass="60699">MDPSSDLLPDLQYRLEVLHLPSEDAESERDQQLVDEARQLGLKVPEIELIASLTASIASGMVDLTSSPILSSGSSADRQSLGDATASPSLDQVTSSLFDCTLSSEPIQTGSTRSATSPSTRPTSYSSSEGRPTPDNHHRHLHHHHPHHHTSALRLPGHRASVQSVASSDRELRKERRKSSLKSAIGKIHFLKKRSPSSVLLPPAAHITVTKTDDGGVDKVYLESKPDEGHSQGHSLDEENPHHPTYDNPQVLRLEIPVFDQESLQRSQTNVDLRQMREAQKLERSRHLAFHDAAIRRLRDRHQAAVSEQLAEHKQAEEAKREQNLTDAARIEERQLSIEIDQEREFERAKINSRTRIKYMEGYFRTSSPPPSTTTTPTTEPTSPSPDQSAEPTPRKFTPQHKAQLAQEYHAHSSMDQLHSSRIKVLRDRQERRLQDAVARMDRELDALIDAHAAAFANLHRAHQHEEMALTRGLDARKARLRHRWNLEEAVLRRRLEVQHGEGVLFGPLPPLLFNEGPHNGSGSGEMSRDSAICVTDEEMG</sequence>
<feature type="compositionally biased region" description="Low complexity" evidence="1">
    <location>
        <begin position="373"/>
        <end position="386"/>
    </location>
</feature>
<feature type="region of interest" description="Disordered" evidence="1">
    <location>
        <begin position="217"/>
        <end position="247"/>
    </location>
</feature>
<reference evidence="3" key="1">
    <citation type="submission" date="2017-12" db="EMBL/GenBank/DDBJ databases">
        <authorList>
            <consortium name="DOE Joint Genome Institute"/>
            <person name="Mondo S.J."/>
            <person name="Kjaerbolling I."/>
            <person name="Vesth T.C."/>
            <person name="Frisvad J.C."/>
            <person name="Nybo J.L."/>
            <person name="Theobald S."/>
            <person name="Kuo A."/>
            <person name="Bowyer P."/>
            <person name="Matsuda Y."/>
            <person name="Lyhne E.K."/>
            <person name="Kogle M.E."/>
            <person name="Clum A."/>
            <person name="Lipzen A."/>
            <person name="Salamov A."/>
            <person name="Ngan C.Y."/>
            <person name="Daum C."/>
            <person name="Chiniquy J."/>
            <person name="Barry K."/>
            <person name="LaButti K."/>
            <person name="Haridas S."/>
            <person name="Simmons B.A."/>
            <person name="Magnuson J.K."/>
            <person name="Mortensen U.H."/>
            <person name="Larsen T.O."/>
            <person name="Grigoriev I.V."/>
            <person name="Baker S.E."/>
            <person name="Andersen M.R."/>
            <person name="Nordberg H.P."/>
            <person name="Cantor M.N."/>
            <person name="Hua S.X."/>
        </authorList>
    </citation>
    <scope>NUCLEOTIDE SEQUENCE [LARGE SCALE GENOMIC DNA]</scope>
    <source>
        <strain evidence="3">IBT 19404</strain>
    </source>
</reference>
<feature type="region of interest" description="Disordered" evidence="1">
    <location>
        <begin position="308"/>
        <end position="328"/>
    </location>
</feature>
<feature type="region of interest" description="Disordered" evidence="1">
    <location>
        <begin position="104"/>
        <end position="182"/>
    </location>
</feature>
<dbReference type="OrthoDB" id="9977870at2759"/>
<keyword evidence="3" id="KW-1185">Reference proteome</keyword>
<dbReference type="Proteomes" id="UP000235023">
    <property type="component" value="Unassembled WGS sequence"/>
</dbReference>
<feature type="compositionally biased region" description="Low complexity" evidence="1">
    <location>
        <begin position="66"/>
        <end position="75"/>
    </location>
</feature>
<feature type="region of interest" description="Disordered" evidence="1">
    <location>
        <begin position="360"/>
        <end position="400"/>
    </location>
</feature>
<feature type="compositionally biased region" description="Basic and acidic residues" evidence="1">
    <location>
        <begin position="217"/>
        <end position="245"/>
    </location>
</feature>
<evidence type="ECO:0000313" key="2">
    <source>
        <dbReference type="EMBL" id="PLN82545.1"/>
    </source>
</evidence>
<feature type="region of interest" description="Disordered" evidence="1">
    <location>
        <begin position="65"/>
        <end position="89"/>
    </location>
</feature>
<dbReference type="AlphaFoldDB" id="A0A2J5HYK2"/>
<name>A0A2J5HYK2_9EURO</name>
<dbReference type="EMBL" id="KZ559526">
    <property type="protein sequence ID" value="PLN82545.1"/>
    <property type="molecule type" value="Genomic_DNA"/>
</dbReference>
<evidence type="ECO:0000313" key="3">
    <source>
        <dbReference type="Proteomes" id="UP000235023"/>
    </source>
</evidence>
<feature type="compositionally biased region" description="Basic residues" evidence="1">
    <location>
        <begin position="137"/>
        <end position="151"/>
    </location>
</feature>
<feature type="compositionally biased region" description="Low complexity" evidence="1">
    <location>
        <begin position="109"/>
        <end position="128"/>
    </location>
</feature>
<evidence type="ECO:0000256" key="1">
    <source>
        <dbReference type="SAM" id="MobiDB-lite"/>
    </source>
</evidence>
<feature type="compositionally biased region" description="Basic and acidic residues" evidence="1">
    <location>
        <begin position="310"/>
        <end position="328"/>
    </location>
</feature>
<gene>
    <name evidence="2" type="ORF">BDW42DRAFT_166579</name>
</gene>
<organism evidence="2 3">
    <name type="scientific">Aspergillus taichungensis</name>
    <dbReference type="NCBI Taxonomy" id="482145"/>
    <lineage>
        <taxon>Eukaryota</taxon>
        <taxon>Fungi</taxon>
        <taxon>Dikarya</taxon>
        <taxon>Ascomycota</taxon>
        <taxon>Pezizomycotina</taxon>
        <taxon>Eurotiomycetes</taxon>
        <taxon>Eurotiomycetidae</taxon>
        <taxon>Eurotiales</taxon>
        <taxon>Aspergillaceae</taxon>
        <taxon>Aspergillus</taxon>
        <taxon>Aspergillus subgen. Circumdati</taxon>
    </lineage>
</organism>
<proteinExistence type="predicted"/>
<protein>
    <submittedName>
        <fullName evidence="2">Uncharacterized protein</fullName>
    </submittedName>
</protein>
<accession>A0A2J5HYK2</accession>